<reference evidence="1" key="2">
    <citation type="journal article" date="2021" name="Genome Biol. Evol.">
        <title>Developing a high-quality reference genome for a parasitic bivalve with doubly uniparental inheritance (Bivalvia: Unionida).</title>
        <authorList>
            <person name="Smith C.H."/>
        </authorList>
    </citation>
    <scope>NUCLEOTIDE SEQUENCE</scope>
    <source>
        <strain evidence="1">CHS0354</strain>
        <tissue evidence="1">Mantle</tissue>
    </source>
</reference>
<dbReference type="Proteomes" id="UP001195483">
    <property type="component" value="Unassembled WGS sequence"/>
</dbReference>
<sequence>MEKTGLDVKRVEEETRPNYYNDEEATMKKNTPIVLRILESVRFSVKDSQESALHCTTNDKSYIDLT</sequence>
<dbReference type="AlphaFoldDB" id="A0AAE0VSK0"/>
<name>A0AAE0VSK0_9BIVA</name>
<comment type="caution">
    <text evidence="1">The sequence shown here is derived from an EMBL/GenBank/DDBJ whole genome shotgun (WGS) entry which is preliminary data.</text>
</comment>
<evidence type="ECO:0000313" key="1">
    <source>
        <dbReference type="EMBL" id="KAK3587597.1"/>
    </source>
</evidence>
<keyword evidence="2" id="KW-1185">Reference proteome</keyword>
<accession>A0AAE0VSK0</accession>
<dbReference type="EMBL" id="JAEAOA010001935">
    <property type="protein sequence ID" value="KAK3587597.1"/>
    <property type="molecule type" value="Genomic_DNA"/>
</dbReference>
<proteinExistence type="predicted"/>
<gene>
    <name evidence="1" type="ORF">CHS0354_032798</name>
</gene>
<reference evidence="1" key="3">
    <citation type="submission" date="2023-05" db="EMBL/GenBank/DDBJ databases">
        <authorList>
            <person name="Smith C.H."/>
        </authorList>
    </citation>
    <scope>NUCLEOTIDE SEQUENCE</scope>
    <source>
        <strain evidence="1">CHS0354</strain>
        <tissue evidence="1">Mantle</tissue>
    </source>
</reference>
<organism evidence="1 2">
    <name type="scientific">Potamilus streckersoni</name>
    <dbReference type="NCBI Taxonomy" id="2493646"/>
    <lineage>
        <taxon>Eukaryota</taxon>
        <taxon>Metazoa</taxon>
        <taxon>Spiralia</taxon>
        <taxon>Lophotrochozoa</taxon>
        <taxon>Mollusca</taxon>
        <taxon>Bivalvia</taxon>
        <taxon>Autobranchia</taxon>
        <taxon>Heteroconchia</taxon>
        <taxon>Palaeoheterodonta</taxon>
        <taxon>Unionida</taxon>
        <taxon>Unionoidea</taxon>
        <taxon>Unionidae</taxon>
        <taxon>Ambleminae</taxon>
        <taxon>Lampsilini</taxon>
        <taxon>Potamilus</taxon>
    </lineage>
</organism>
<reference evidence="1" key="1">
    <citation type="journal article" date="2021" name="Genome Biol. Evol.">
        <title>A High-Quality Reference Genome for a Parasitic Bivalve with Doubly Uniparental Inheritance (Bivalvia: Unionida).</title>
        <authorList>
            <person name="Smith C.H."/>
        </authorList>
    </citation>
    <scope>NUCLEOTIDE SEQUENCE</scope>
    <source>
        <strain evidence="1">CHS0354</strain>
    </source>
</reference>
<evidence type="ECO:0000313" key="2">
    <source>
        <dbReference type="Proteomes" id="UP001195483"/>
    </source>
</evidence>
<protein>
    <submittedName>
        <fullName evidence="1">Uncharacterized protein</fullName>
    </submittedName>
</protein>